<dbReference type="GO" id="GO:0005667">
    <property type="term" value="C:transcription regulator complex"/>
    <property type="evidence" value="ECO:0007669"/>
    <property type="project" value="TreeGrafter"/>
</dbReference>
<reference evidence="10 11" key="1">
    <citation type="submission" date="2019-09" db="EMBL/GenBank/DDBJ databases">
        <title>Bird 10,000 Genomes (B10K) Project - Family phase.</title>
        <authorList>
            <person name="Zhang G."/>
        </authorList>
    </citation>
    <scope>NUCLEOTIDE SEQUENCE [LARGE SCALE GENOMIC DNA]</scope>
    <source>
        <strain evidence="10">B10K-DU-029-32</strain>
        <tissue evidence="10">Liver or heart</tissue>
    </source>
</reference>
<feature type="region of interest" description="Disordered" evidence="8">
    <location>
        <begin position="1"/>
        <end position="70"/>
    </location>
</feature>
<dbReference type="GO" id="GO:0000981">
    <property type="term" value="F:DNA-binding transcription factor activity, RNA polymerase II-specific"/>
    <property type="evidence" value="ECO:0007669"/>
    <property type="project" value="TreeGrafter"/>
</dbReference>
<evidence type="ECO:0000256" key="4">
    <source>
        <dbReference type="ARBA" id="ARBA00023163"/>
    </source>
</evidence>
<keyword evidence="3" id="KW-0238">DNA-binding</keyword>
<accession>A0A7K8GH00</accession>
<feature type="non-terminal residue" evidence="10">
    <location>
        <position position="1"/>
    </location>
</feature>
<keyword evidence="2" id="KW-0805">Transcription regulation</keyword>
<dbReference type="Proteomes" id="UP000526602">
    <property type="component" value="Unassembled WGS sequence"/>
</dbReference>
<keyword evidence="11" id="KW-1185">Reference proteome</keyword>
<gene>
    <name evidence="10" type="primary">Tcf3</name>
    <name evidence="10" type="ORF">ORTSPA_R09667</name>
</gene>
<evidence type="ECO:0000256" key="3">
    <source>
        <dbReference type="ARBA" id="ARBA00023125"/>
    </source>
</evidence>
<feature type="compositionally biased region" description="Low complexity" evidence="8">
    <location>
        <begin position="462"/>
        <end position="476"/>
    </location>
</feature>
<evidence type="ECO:0000259" key="9">
    <source>
        <dbReference type="PROSITE" id="PS50888"/>
    </source>
</evidence>
<feature type="compositionally biased region" description="Polar residues" evidence="8">
    <location>
        <begin position="37"/>
        <end position="47"/>
    </location>
</feature>
<evidence type="ECO:0000256" key="1">
    <source>
        <dbReference type="ARBA" id="ARBA00004123"/>
    </source>
</evidence>
<dbReference type="AlphaFoldDB" id="A0A7K8GH00"/>
<feature type="region of interest" description="Disordered" evidence="8">
    <location>
        <begin position="436"/>
        <end position="554"/>
    </location>
</feature>
<feature type="region of interest" description="Disordered" evidence="8">
    <location>
        <begin position="112"/>
        <end position="166"/>
    </location>
</feature>
<evidence type="ECO:0000256" key="8">
    <source>
        <dbReference type="SAM" id="MobiDB-lite"/>
    </source>
</evidence>
<dbReference type="GO" id="GO:0000978">
    <property type="term" value="F:RNA polymerase II cis-regulatory region sequence-specific DNA binding"/>
    <property type="evidence" value="ECO:0007669"/>
    <property type="project" value="TreeGrafter"/>
</dbReference>
<comment type="subcellular location">
    <subcellularLocation>
        <location evidence="1">Nucleus</location>
    </subcellularLocation>
</comment>
<dbReference type="GO" id="GO:0005634">
    <property type="term" value="C:nucleus"/>
    <property type="evidence" value="ECO:0007669"/>
    <property type="project" value="UniProtKB-SubCell"/>
</dbReference>
<dbReference type="InterPro" id="IPR011598">
    <property type="entry name" value="bHLH_dom"/>
</dbReference>
<evidence type="ECO:0000313" key="10">
    <source>
        <dbReference type="EMBL" id="NXC03651.1"/>
    </source>
</evidence>
<keyword evidence="5" id="KW-0539">Nucleus</keyword>
<feature type="compositionally biased region" description="Basic and acidic residues" evidence="8">
    <location>
        <begin position="544"/>
        <end position="554"/>
    </location>
</feature>
<dbReference type="InterPro" id="IPR036638">
    <property type="entry name" value="HLH_DNA-bd_sf"/>
</dbReference>
<feature type="region of interest" description="Disordered" evidence="8">
    <location>
        <begin position="327"/>
        <end position="352"/>
    </location>
</feature>
<feature type="non-terminal residue" evidence="10">
    <location>
        <position position="656"/>
    </location>
</feature>
<feature type="region of interest" description="Disordered" evidence="8">
    <location>
        <begin position="629"/>
        <end position="656"/>
    </location>
</feature>
<dbReference type="EMBL" id="VZTJ01002879">
    <property type="protein sequence ID" value="NXC03651.1"/>
    <property type="molecule type" value="Genomic_DNA"/>
</dbReference>
<organism evidence="10 11">
    <name type="scientific">Orthonyx spaldingii</name>
    <name type="common">Chowchilla</name>
    <dbReference type="NCBI Taxonomy" id="38397"/>
    <lineage>
        <taxon>Eukaryota</taxon>
        <taxon>Metazoa</taxon>
        <taxon>Chordata</taxon>
        <taxon>Craniata</taxon>
        <taxon>Vertebrata</taxon>
        <taxon>Euteleostomi</taxon>
        <taxon>Archelosauria</taxon>
        <taxon>Archosauria</taxon>
        <taxon>Dinosauria</taxon>
        <taxon>Saurischia</taxon>
        <taxon>Theropoda</taxon>
        <taxon>Coelurosauria</taxon>
        <taxon>Aves</taxon>
        <taxon>Neognathae</taxon>
        <taxon>Neoaves</taxon>
        <taxon>Telluraves</taxon>
        <taxon>Australaves</taxon>
        <taxon>Passeriformes</taxon>
        <taxon>Corvoidea</taxon>
        <taxon>Orthonychidae</taxon>
        <taxon>Orthonyx</taxon>
    </lineage>
</organism>
<evidence type="ECO:0000256" key="6">
    <source>
        <dbReference type="ARBA" id="ARBA00041064"/>
    </source>
</evidence>
<dbReference type="FunFam" id="4.10.280.10:FF:000001">
    <property type="entry name" value="Putative transcription factor 12"/>
    <property type="match status" value="1"/>
</dbReference>
<comment type="caution">
    <text evidence="10">The sequence shown here is derived from an EMBL/GenBank/DDBJ whole genome shotgun (WGS) entry which is preliminary data.</text>
</comment>
<dbReference type="GO" id="GO:0046983">
    <property type="term" value="F:protein dimerization activity"/>
    <property type="evidence" value="ECO:0007669"/>
    <property type="project" value="InterPro"/>
</dbReference>
<dbReference type="Pfam" id="PF00010">
    <property type="entry name" value="HLH"/>
    <property type="match status" value="1"/>
</dbReference>
<feature type="compositionally biased region" description="Low complexity" evidence="8">
    <location>
        <begin position="327"/>
        <end position="338"/>
    </location>
</feature>
<name>A0A7K8GH00_ORTSP</name>
<feature type="domain" description="BHLH" evidence="9">
    <location>
        <begin position="551"/>
        <end position="604"/>
    </location>
</feature>
<feature type="compositionally biased region" description="Polar residues" evidence="8">
    <location>
        <begin position="11"/>
        <end position="21"/>
    </location>
</feature>
<dbReference type="PANTHER" id="PTHR11793:SF7">
    <property type="entry name" value="TRANSCRIPTION FACTOR E2-ALPHA"/>
    <property type="match status" value="1"/>
</dbReference>
<proteinExistence type="predicted"/>
<dbReference type="Gene3D" id="4.10.280.10">
    <property type="entry name" value="Helix-loop-helix DNA-binding domain"/>
    <property type="match status" value="1"/>
</dbReference>
<dbReference type="InterPro" id="IPR051098">
    <property type="entry name" value="NeuroDiff_E-box_TFs"/>
</dbReference>
<evidence type="ECO:0000256" key="2">
    <source>
        <dbReference type="ARBA" id="ARBA00023015"/>
    </source>
</evidence>
<protein>
    <recommendedName>
        <fullName evidence="6">Transcription factor E2-alpha</fullName>
    </recommendedName>
    <alternativeName>
        <fullName evidence="7">Transcription factor 3</fullName>
    </alternativeName>
</protein>
<dbReference type="SMART" id="SM00353">
    <property type="entry name" value="HLH"/>
    <property type="match status" value="1"/>
</dbReference>
<dbReference type="SUPFAM" id="SSF47459">
    <property type="entry name" value="HLH, helix-loop-helix DNA-binding domain"/>
    <property type="match status" value="1"/>
</dbReference>
<dbReference type="CDD" id="cd18945">
    <property type="entry name" value="bHLH_E-protein_TCF4_E2-2"/>
    <property type="match status" value="1"/>
</dbReference>
<evidence type="ECO:0000256" key="7">
    <source>
        <dbReference type="ARBA" id="ARBA00041234"/>
    </source>
</evidence>
<sequence>MFPLPVANGKNRPTTLASTQFGGSGLDERPGSGSWGTGDQNSSTFDQGRSYGEGPHYGEHRELPSHNSISSSPFLGAGLVGAESTSEPSITPSSRAFLSPCLQPGFLPSEMGIASPSTLSPTGGKGGSQYFSYPNNPRRRGAESSIDGQPKKVRKVPPGLPSSVSGSSVMQQEMFRAGGAGWIHSKVNPPSALLCSPGPSIPAILSPLFSPWVPGLAVGAAAGRLAPSQPLPDGAGLSDSPTPAPPLLSAGFKKKDYRFQNESKGMKISWAVLGSLAWGRVGTGGSQGHMGRPACPSSVWSLQQWWLLVALLTVPFLSLQIYSPDHSSNNFSSNPSTPVGSPQGLAGSSQWPRASAAGALSPSYEGSLHTLQNKMEDRLDEAIHVLRNHAVGQTSAMPSNHGDMHGLLGSAPPHSAAVGSLGQAFPASVMALGNRHPSLVGGGHPEDGLSSNPSLLHNHVTLPSQPSSLPDLSRQQDTYSGLSGGLGRSSVSSGTSEIKREEKEDEENTSVADNSEEEKKELKPSRNRTSQDEDEEDDLLPPEQKAERERERRVANNARERLRVRDINEAFKELGRMCQLHLNSEKPQTKLLILHQAVSVILNLEQQVRERNLNPKAACLKRREEEKVSGVVGDPQMTLSASHPGLGDGHNPVGHM</sequence>
<evidence type="ECO:0000313" key="11">
    <source>
        <dbReference type="Proteomes" id="UP000526602"/>
    </source>
</evidence>
<dbReference type="PANTHER" id="PTHR11793">
    <property type="entry name" value="BASIC HELIX-LOOP-HELIX TRANSCRIPTION FACTOR"/>
    <property type="match status" value="1"/>
</dbReference>
<keyword evidence="4" id="KW-0804">Transcription</keyword>
<evidence type="ECO:0000256" key="5">
    <source>
        <dbReference type="ARBA" id="ARBA00023242"/>
    </source>
</evidence>
<dbReference type="PROSITE" id="PS50888">
    <property type="entry name" value="BHLH"/>
    <property type="match status" value="1"/>
</dbReference>
<dbReference type="GO" id="GO:0000785">
    <property type="term" value="C:chromatin"/>
    <property type="evidence" value="ECO:0007669"/>
    <property type="project" value="TreeGrafter"/>
</dbReference>